<dbReference type="RefSeq" id="WP_140922945.1">
    <property type="nucleotide sequence ID" value="NZ_VHIZ01000015.1"/>
</dbReference>
<organism evidence="2 3">
    <name type="scientific">Pantoea anthophila</name>
    <dbReference type="NCBI Taxonomy" id="470931"/>
    <lineage>
        <taxon>Bacteria</taxon>
        <taxon>Pseudomonadati</taxon>
        <taxon>Pseudomonadota</taxon>
        <taxon>Gammaproteobacteria</taxon>
        <taxon>Enterobacterales</taxon>
        <taxon>Erwiniaceae</taxon>
        <taxon>Pantoea</taxon>
    </lineage>
</organism>
<sequence>MATKIQAATLINTVRYQTDRNSLNKVRKQMRQLRQQMENDSVKSAKAEAKRIKEQADAEIRETKRAAREKAKAENQGSGKRGGKTQAERDAARQRKEQEKALAQQRKAEERAVMQTANRQAKADHLMKSRSFDINRLQGLNQEQRYNAIREAHRITEEYRNQAITLQQANEALRQQKAILGSIARQNRTQNRRAGVPTPAGHSRLASSLALAGVAGGVGYGAERAVDTARETLAGSIERNAGRQELNTQGISTLEADALINQVRARTGRTLTYEQLADQSKDYREKTGELSLGKWSQAKDGSWSLGSAGEMADLVNAVTQRGGKAAGQQVQQNLQGMNYTEYLVYLRDLQKAFKFTDQQMTFFAETVNDGSLALGGIDQGGKNLTDTMMSIARSGQSLTEEQSRNLTYLANLGSVAQSASENLGDSFSAAFAGRMEELGINADATRESFSELKPVMQELGREIGSVTAWISKHLGMIPGTTSYNRDTYTKSYQTALEHKDDTGLKGWWFRHFNSTSTAGDAGYQDALAGRAMDQKYVNPYGTSESNVTTQNPLDLRYANLAMGNPLDFQTPKFEFEIHNETNVNTNDDRLMGVFTAHTQQEILNSWDDMTFQVNSMTFNN</sequence>
<protein>
    <recommendedName>
        <fullName evidence="4">Chemotaxis protein</fullName>
    </recommendedName>
</protein>
<evidence type="ECO:0000313" key="2">
    <source>
        <dbReference type="EMBL" id="TPV32739.1"/>
    </source>
</evidence>
<evidence type="ECO:0008006" key="4">
    <source>
        <dbReference type="Google" id="ProtNLM"/>
    </source>
</evidence>
<feature type="compositionally biased region" description="Basic and acidic residues" evidence="1">
    <location>
        <begin position="86"/>
        <end position="112"/>
    </location>
</feature>
<evidence type="ECO:0000256" key="1">
    <source>
        <dbReference type="SAM" id="MobiDB-lite"/>
    </source>
</evidence>
<evidence type="ECO:0000313" key="3">
    <source>
        <dbReference type="Proteomes" id="UP000316142"/>
    </source>
</evidence>
<dbReference type="EMBL" id="VHIZ01000015">
    <property type="protein sequence ID" value="TPV32739.1"/>
    <property type="molecule type" value="Genomic_DNA"/>
</dbReference>
<keyword evidence="3" id="KW-1185">Reference proteome</keyword>
<dbReference type="Proteomes" id="UP000316142">
    <property type="component" value="Unassembled WGS sequence"/>
</dbReference>
<reference evidence="2 3" key="1">
    <citation type="submission" date="2019-06" db="EMBL/GenBank/DDBJ databases">
        <title>Taxogenomics and systematics of the genus Pantoea.</title>
        <authorList>
            <person name="Tambong J.T."/>
        </authorList>
    </citation>
    <scope>NUCLEOTIDE SEQUENCE [LARGE SCALE GENOMIC DNA]</scope>
    <source>
        <strain evidence="2 3">LMG 2558</strain>
    </source>
</reference>
<comment type="caution">
    <text evidence="2">The sequence shown here is derived from an EMBL/GenBank/DDBJ whole genome shotgun (WGS) entry which is preliminary data.</text>
</comment>
<accession>A0ABY2ZFC6</accession>
<feature type="region of interest" description="Disordered" evidence="1">
    <location>
        <begin position="35"/>
        <end position="126"/>
    </location>
</feature>
<gene>
    <name evidence="2" type="ORF">FJW00_01860</name>
</gene>
<feature type="compositionally biased region" description="Basic and acidic residues" evidence="1">
    <location>
        <begin position="40"/>
        <end position="73"/>
    </location>
</feature>
<proteinExistence type="predicted"/>
<name>A0ABY2ZFC6_9GAMM</name>